<dbReference type="Pfam" id="PF06314">
    <property type="entry name" value="ADC"/>
    <property type="match status" value="1"/>
</dbReference>
<evidence type="ECO:0000313" key="1">
    <source>
        <dbReference type="EMBL" id="GAA2069370.1"/>
    </source>
</evidence>
<evidence type="ECO:0000313" key="2">
    <source>
        <dbReference type="Proteomes" id="UP001500016"/>
    </source>
</evidence>
<dbReference type="InterPro" id="IPR010451">
    <property type="entry name" value="Acetoacetate_decarboxylase"/>
</dbReference>
<comment type="caution">
    <text evidence="1">The sequence shown here is derived from an EMBL/GenBank/DDBJ whole genome shotgun (WGS) entry which is preliminary data.</text>
</comment>
<proteinExistence type="predicted"/>
<dbReference type="Gene3D" id="2.40.400.10">
    <property type="entry name" value="Acetoacetate decarboxylase-like"/>
    <property type="match status" value="1"/>
</dbReference>
<name>A0ABN2VQQ6_9ACTN</name>
<dbReference type="InterPro" id="IPR023375">
    <property type="entry name" value="ADC_dom_sf"/>
</dbReference>
<dbReference type="Proteomes" id="UP001500016">
    <property type="component" value="Unassembled WGS sequence"/>
</dbReference>
<protein>
    <submittedName>
        <fullName evidence="1">Acetoacetate decarboxylase family protein</fullName>
    </submittedName>
</protein>
<dbReference type="EMBL" id="BAAAPE010000005">
    <property type="protein sequence ID" value="GAA2069370.1"/>
    <property type="molecule type" value="Genomic_DNA"/>
</dbReference>
<gene>
    <name evidence="1" type="ORF">GCM10009801_18890</name>
</gene>
<keyword evidence="2" id="KW-1185">Reference proteome</keyword>
<reference evidence="1 2" key="1">
    <citation type="journal article" date="2019" name="Int. J. Syst. Evol. Microbiol.">
        <title>The Global Catalogue of Microorganisms (GCM) 10K type strain sequencing project: providing services to taxonomists for standard genome sequencing and annotation.</title>
        <authorList>
            <consortium name="The Broad Institute Genomics Platform"/>
            <consortium name="The Broad Institute Genome Sequencing Center for Infectious Disease"/>
            <person name="Wu L."/>
            <person name="Ma J."/>
        </authorList>
    </citation>
    <scope>NUCLEOTIDE SEQUENCE [LARGE SCALE GENOMIC DNA]</scope>
    <source>
        <strain evidence="1 2">JCM 15478</strain>
    </source>
</reference>
<organism evidence="1 2">
    <name type="scientific">Streptomyces albiaxialis</name>
    <dbReference type="NCBI Taxonomy" id="329523"/>
    <lineage>
        <taxon>Bacteria</taxon>
        <taxon>Bacillati</taxon>
        <taxon>Actinomycetota</taxon>
        <taxon>Actinomycetes</taxon>
        <taxon>Kitasatosporales</taxon>
        <taxon>Streptomycetaceae</taxon>
        <taxon>Streptomyces</taxon>
    </lineage>
</organism>
<sequence>MVTPPPWHFSGNMLWIDCRVTPEAARKFLPEGLSLTQGEMNAAAVFSEWEWCSADFRESADPVRCQFSEFQILLACAHRGKQMARCPYAWVDSATSLTRGWIQGMPKQFGSVHLTRMLPVGLAGGRRGEGARLSGSLGVHDRRFASATVTLSRPEETPPALARLPLVHSRFIPSWTGERSPRARLMTSRVSGTEFGEVWSGSATLSFDESSVGSQDPDLLSLLPTETGNGYSFAYAETLEGGDYLD</sequence>
<accession>A0ABN2VQQ6</accession>
<dbReference type="SUPFAM" id="SSF160104">
    <property type="entry name" value="Acetoacetate decarboxylase-like"/>
    <property type="match status" value="1"/>
</dbReference>